<reference evidence="2" key="2">
    <citation type="journal article" date="2009" name="Fungal Genet. Biol.">
        <title>The 2008 update of the Aspergillus nidulans genome annotation: a community effort.</title>
        <authorList>
            <person name="Wortman J.R."/>
            <person name="Gilsenan J.M."/>
            <person name="Joardar V."/>
            <person name="Deegan J."/>
            <person name="Clutterbuck J."/>
            <person name="Andersen M.R."/>
            <person name="Archer D."/>
            <person name="Bencina M."/>
            <person name="Braus G."/>
            <person name="Coutinho P."/>
            <person name="von Dohren H."/>
            <person name="Doonan J."/>
            <person name="Driessen A.J."/>
            <person name="Durek P."/>
            <person name="Espeso E."/>
            <person name="Fekete E."/>
            <person name="Flipphi M."/>
            <person name="Estrada C.G."/>
            <person name="Geysens S."/>
            <person name="Goldman G."/>
            <person name="de Groot P.W."/>
            <person name="Hansen K."/>
            <person name="Harris S.D."/>
            <person name="Heinekamp T."/>
            <person name="Helmstaedt K."/>
            <person name="Henrissat B."/>
            <person name="Hofmann G."/>
            <person name="Homan T."/>
            <person name="Horio T."/>
            <person name="Horiuchi H."/>
            <person name="James S."/>
            <person name="Jones M."/>
            <person name="Karaffa L."/>
            <person name="Karanyi Z."/>
            <person name="Kato M."/>
            <person name="Keller N."/>
            <person name="Kelly D.E."/>
            <person name="Kiel J.A."/>
            <person name="Kim J.M."/>
            <person name="van der Klei I.J."/>
            <person name="Klis F.M."/>
            <person name="Kovalchuk A."/>
            <person name="Krasevec N."/>
            <person name="Kubicek C.P."/>
            <person name="Liu B."/>
            <person name="Maccabe A."/>
            <person name="Meyer V."/>
            <person name="Mirabito P."/>
            <person name="Miskei M."/>
            <person name="Mos M."/>
            <person name="Mullins J."/>
            <person name="Nelson D.R."/>
            <person name="Nielsen J."/>
            <person name="Oakley B.R."/>
            <person name="Osmani S.A."/>
            <person name="Pakula T."/>
            <person name="Paszewski A."/>
            <person name="Paulsen I."/>
            <person name="Pilsyk S."/>
            <person name="Pocsi I."/>
            <person name="Punt P.J."/>
            <person name="Ram A.F."/>
            <person name="Ren Q."/>
            <person name="Robellet X."/>
            <person name="Robson G."/>
            <person name="Seiboth B."/>
            <person name="van Solingen P."/>
            <person name="Specht T."/>
            <person name="Sun J."/>
            <person name="Taheri-Talesh N."/>
            <person name="Takeshita N."/>
            <person name="Ussery D."/>
            <person name="vanKuyk P.A."/>
            <person name="Visser H."/>
            <person name="van de Vondervoort P.J."/>
            <person name="de Vries R.P."/>
            <person name="Walton J."/>
            <person name="Xiang X."/>
            <person name="Xiong Y."/>
            <person name="Zeng A.P."/>
            <person name="Brandt B.W."/>
            <person name="Cornell M.J."/>
            <person name="van den Hondel C.A."/>
            <person name="Visser J."/>
            <person name="Oliver S.G."/>
            <person name="Turner G."/>
        </authorList>
    </citation>
    <scope>GENOME REANNOTATION</scope>
    <source>
        <strain evidence="2">FGSC A4 / ATCC 38163 / CBS 112.46 / NRRL 194 / M139</strain>
    </source>
</reference>
<keyword evidence="2" id="KW-1185">Reference proteome</keyword>
<evidence type="ECO:0000313" key="2">
    <source>
        <dbReference type="Proteomes" id="UP000000560"/>
    </source>
</evidence>
<name>Q5BFM8_EMENI</name>
<accession>C8VS01</accession>
<dbReference type="HOGENOM" id="CLU_1938127_0_0_1"/>
<dbReference type="VEuPathDB" id="FungiDB:AN0652"/>
<dbReference type="InParanoid" id="Q5BFM8"/>
<gene>
    <name evidence="1" type="ORF">ANIA_00652</name>
</gene>
<accession>Q5BFM8</accession>
<reference evidence="2" key="1">
    <citation type="journal article" date="2005" name="Nature">
        <title>Sequencing of Aspergillus nidulans and comparative analysis with A. fumigatus and A. oryzae.</title>
        <authorList>
            <person name="Galagan J.E."/>
            <person name="Calvo S.E."/>
            <person name="Cuomo C."/>
            <person name="Ma L.J."/>
            <person name="Wortman J.R."/>
            <person name="Batzoglou S."/>
            <person name="Lee S.I."/>
            <person name="Basturkmen M."/>
            <person name="Spevak C.C."/>
            <person name="Clutterbuck J."/>
            <person name="Kapitonov V."/>
            <person name="Jurka J."/>
            <person name="Scazzocchio C."/>
            <person name="Farman M."/>
            <person name="Butler J."/>
            <person name="Purcell S."/>
            <person name="Harris S."/>
            <person name="Braus G.H."/>
            <person name="Draht O."/>
            <person name="Busch S."/>
            <person name="D'Enfert C."/>
            <person name="Bouchier C."/>
            <person name="Goldman G.H."/>
            <person name="Bell-Pedersen D."/>
            <person name="Griffiths-Jones S."/>
            <person name="Doonan J.H."/>
            <person name="Yu J."/>
            <person name="Vienken K."/>
            <person name="Pain A."/>
            <person name="Freitag M."/>
            <person name="Selker E.U."/>
            <person name="Archer D.B."/>
            <person name="Penalva M.A."/>
            <person name="Oakley B.R."/>
            <person name="Momany M."/>
            <person name="Tanaka T."/>
            <person name="Kumagai T."/>
            <person name="Asai K."/>
            <person name="Machida M."/>
            <person name="Nierman W.C."/>
            <person name="Denning D.W."/>
            <person name="Caddick M."/>
            <person name="Hynes M."/>
            <person name="Paoletti M."/>
            <person name="Fischer R."/>
            <person name="Miller B."/>
            <person name="Dyer P."/>
            <person name="Sachs M.S."/>
            <person name="Osmani S.A."/>
            <person name="Birren B.W."/>
        </authorList>
    </citation>
    <scope>NUCLEOTIDE SEQUENCE [LARGE SCALE GENOMIC DNA]</scope>
    <source>
        <strain evidence="2">FGSC A4 / ATCC 38163 / CBS 112.46 / NRRL 194 / M139</strain>
    </source>
</reference>
<protein>
    <submittedName>
        <fullName evidence="1">Uncharacterized protein</fullName>
    </submittedName>
</protein>
<proteinExistence type="predicted"/>
<sequence>MFFTKLGQRRISGTVLGDTSHVLTTVLTRREAFIRPSILPESWSENRNLLETVYGIVEYTVESKILGNALTRRIGALTYEPWSSHLEFSPDSRFFRIMNAEYESDSRTLISRQSYAEQRWSMEIVKQYRS</sequence>
<dbReference type="AlphaFoldDB" id="Q5BFM8"/>
<dbReference type="RefSeq" id="XP_658256.1">
    <property type="nucleotide sequence ID" value="XM_653164.1"/>
</dbReference>
<evidence type="ECO:0000313" key="1">
    <source>
        <dbReference type="EMBL" id="CBF89055.1"/>
    </source>
</evidence>
<dbReference type="KEGG" id="ani:ANIA_00652"/>
<organism evidence="1 2">
    <name type="scientific">Emericella nidulans (strain FGSC A4 / ATCC 38163 / CBS 112.46 / NRRL 194 / M139)</name>
    <name type="common">Aspergillus nidulans</name>
    <dbReference type="NCBI Taxonomy" id="227321"/>
    <lineage>
        <taxon>Eukaryota</taxon>
        <taxon>Fungi</taxon>
        <taxon>Dikarya</taxon>
        <taxon>Ascomycota</taxon>
        <taxon>Pezizomycotina</taxon>
        <taxon>Eurotiomycetes</taxon>
        <taxon>Eurotiomycetidae</taxon>
        <taxon>Eurotiales</taxon>
        <taxon>Aspergillaceae</taxon>
        <taxon>Aspergillus</taxon>
        <taxon>Aspergillus subgen. Nidulantes</taxon>
    </lineage>
</organism>
<dbReference type="EMBL" id="BN001308">
    <property type="protein sequence ID" value="CBF89055.1"/>
    <property type="molecule type" value="Genomic_DNA"/>
</dbReference>
<dbReference type="GeneID" id="2876422"/>
<dbReference type="Proteomes" id="UP000000560">
    <property type="component" value="Chromosome VIII"/>
</dbReference>